<name>A0A8K1CSJ6_PYTOL</name>
<accession>A0A8K1CSJ6</accession>
<protein>
    <recommendedName>
        <fullName evidence="2">SCP domain-containing protein</fullName>
    </recommendedName>
</protein>
<dbReference type="SMART" id="SM00198">
    <property type="entry name" value="SCP"/>
    <property type="match status" value="1"/>
</dbReference>
<dbReference type="PRINTS" id="PR00838">
    <property type="entry name" value="V5ALLERGEN"/>
</dbReference>
<organism evidence="3 4">
    <name type="scientific">Pythium oligandrum</name>
    <name type="common">Mycoparasitic fungus</name>
    <dbReference type="NCBI Taxonomy" id="41045"/>
    <lineage>
        <taxon>Eukaryota</taxon>
        <taxon>Sar</taxon>
        <taxon>Stramenopiles</taxon>
        <taxon>Oomycota</taxon>
        <taxon>Peronosporomycetes</taxon>
        <taxon>Pythiales</taxon>
        <taxon>Pythiaceae</taxon>
        <taxon>Pythium</taxon>
    </lineage>
</organism>
<dbReference type="SUPFAM" id="SSF55797">
    <property type="entry name" value="PR-1-like"/>
    <property type="match status" value="1"/>
</dbReference>
<keyword evidence="1" id="KW-0732">Signal</keyword>
<evidence type="ECO:0000259" key="2">
    <source>
        <dbReference type="SMART" id="SM00198"/>
    </source>
</evidence>
<dbReference type="InterPro" id="IPR001283">
    <property type="entry name" value="CRISP-related"/>
</dbReference>
<dbReference type="Proteomes" id="UP000794436">
    <property type="component" value="Unassembled WGS sequence"/>
</dbReference>
<keyword evidence="4" id="KW-1185">Reference proteome</keyword>
<reference evidence="3" key="1">
    <citation type="submission" date="2019-03" db="EMBL/GenBank/DDBJ databases">
        <title>Long read genome sequence of the mycoparasitic Pythium oligandrum ATCC 38472 isolated from sugarbeet rhizosphere.</title>
        <authorList>
            <person name="Gaulin E."/>
        </authorList>
    </citation>
    <scope>NUCLEOTIDE SEQUENCE</scope>
    <source>
        <strain evidence="3">ATCC 38472_TT</strain>
    </source>
</reference>
<feature type="domain" description="SCP" evidence="2">
    <location>
        <begin position="33"/>
        <end position="162"/>
    </location>
</feature>
<dbReference type="InterPro" id="IPR002413">
    <property type="entry name" value="V5_allergen-like"/>
</dbReference>
<feature type="chain" id="PRO_5035471105" description="SCP domain-containing protein" evidence="1">
    <location>
        <begin position="23"/>
        <end position="166"/>
    </location>
</feature>
<dbReference type="AlphaFoldDB" id="A0A8K1CSJ6"/>
<dbReference type="PRINTS" id="PR00837">
    <property type="entry name" value="V5TPXLIKE"/>
</dbReference>
<evidence type="ECO:0000313" key="3">
    <source>
        <dbReference type="EMBL" id="TMW69097.1"/>
    </source>
</evidence>
<sequence length="166" mass="18323">MQLSSLLSMVVIALTASSTVQAANPPKNSVGGLSGVNCLNAHNKARKEVGVPLLKWDENLAKKGKNWATHMEKNKFFGHNTPGKNDAQMNNLYSGTSCVDAVAAFYKEKNKLPKDRIVRAHNYQQYGHYTMMVWRKTTRVGCGRGPNKNVACYYEVPGNMIGQAAY</sequence>
<dbReference type="InterPro" id="IPR035940">
    <property type="entry name" value="CAP_sf"/>
</dbReference>
<dbReference type="PANTHER" id="PTHR10334">
    <property type="entry name" value="CYSTEINE-RICH SECRETORY PROTEIN-RELATED"/>
    <property type="match status" value="1"/>
</dbReference>
<dbReference type="EMBL" id="SPLM01000001">
    <property type="protein sequence ID" value="TMW69097.1"/>
    <property type="molecule type" value="Genomic_DNA"/>
</dbReference>
<comment type="caution">
    <text evidence="3">The sequence shown here is derived from an EMBL/GenBank/DDBJ whole genome shotgun (WGS) entry which is preliminary data.</text>
</comment>
<evidence type="ECO:0000313" key="4">
    <source>
        <dbReference type="Proteomes" id="UP000794436"/>
    </source>
</evidence>
<dbReference type="OrthoDB" id="159553at2759"/>
<evidence type="ECO:0000256" key="1">
    <source>
        <dbReference type="SAM" id="SignalP"/>
    </source>
</evidence>
<proteinExistence type="predicted"/>
<gene>
    <name evidence="3" type="ORF">Poli38472_001253</name>
</gene>
<dbReference type="Gene3D" id="3.40.33.10">
    <property type="entry name" value="CAP"/>
    <property type="match status" value="1"/>
</dbReference>
<feature type="signal peptide" evidence="1">
    <location>
        <begin position="1"/>
        <end position="22"/>
    </location>
</feature>
<dbReference type="InterPro" id="IPR014044">
    <property type="entry name" value="CAP_dom"/>
</dbReference>
<dbReference type="Pfam" id="PF00188">
    <property type="entry name" value="CAP"/>
    <property type="match status" value="1"/>
</dbReference>